<dbReference type="SUPFAM" id="SSF53067">
    <property type="entry name" value="Actin-like ATPase domain"/>
    <property type="match status" value="1"/>
</dbReference>
<dbReference type="InterPro" id="IPR043129">
    <property type="entry name" value="ATPase_NBD"/>
</dbReference>
<name>A0A941BHD5_9BURK</name>
<keyword evidence="2" id="KW-1185">Reference proteome</keyword>
<dbReference type="Gene3D" id="3.30.1490.300">
    <property type="match status" value="1"/>
</dbReference>
<accession>A0A941BHD5</accession>
<evidence type="ECO:0000313" key="2">
    <source>
        <dbReference type="Proteomes" id="UP000676246"/>
    </source>
</evidence>
<dbReference type="EMBL" id="JAGQDD010000009">
    <property type="protein sequence ID" value="MBQ0931503.1"/>
    <property type="molecule type" value="Genomic_DNA"/>
</dbReference>
<evidence type="ECO:0008006" key="3">
    <source>
        <dbReference type="Google" id="ProtNLM"/>
    </source>
</evidence>
<dbReference type="AlphaFoldDB" id="A0A941BHD5"/>
<proteinExistence type="predicted"/>
<dbReference type="RefSeq" id="WP_210854485.1">
    <property type="nucleotide sequence ID" value="NZ_JAGQDD010000009.1"/>
</dbReference>
<gene>
    <name evidence="1" type="ORF">KAK03_13495</name>
</gene>
<comment type="caution">
    <text evidence="1">The sequence shown here is derived from an EMBL/GenBank/DDBJ whole genome shotgun (WGS) entry which is preliminary data.</text>
</comment>
<reference evidence="1 2" key="1">
    <citation type="submission" date="2021-04" db="EMBL/GenBank/DDBJ databases">
        <title>The genome sequence of Ideonella sp. 3Y2.</title>
        <authorList>
            <person name="Liu Y."/>
        </authorList>
    </citation>
    <scope>NUCLEOTIDE SEQUENCE [LARGE SCALE GENOMIC DNA]</scope>
    <source>
        <strain evidence="1 2">3Y2</strain>
    </source>
</reference>
<sequence length="313" mass="33645">MPTTPAVRDTDHWVGLALTDAEYALAEVRQPAGARPCVVRVASGPRPQGWRPWQALRRRHELGAIPVVLVLPMAGYRLLGADAPELPRADWPDALRWRIKDAVDFPVEDAAIDVLAVPPADPAAPVRSAWVVAAPATTLQPLAEDCQTARLPLEAIDIVETALRNLCALSDDHERARALLWAGPQQAVLVVTLRGELLLARRIDVAGDLLVHEDAGLRQQATDRMALELQRTLDLCERQFSHANVAGLAVLPGAAAQALCDELGQVLYVPVSLMPVQELVDVSDAPELADPARLGTHLVALGAALRQAVQAPT</sequence>
<protein>
    <recommendedName>
        <fullName evidence="3">Agglutinin biogenesis protein MshI</fullName>
    </recommendedName>
</protein>
<evidence type="ECO:0000313" key="1">
    <source>
        <dbReference type="EMBL" id="MBQ0931503.1"/>
    </source>
</evidence>
<dbReference type="Proteomes" id="UP000676246">
    <property type="component" value="Unassembled WGS sequence"/>
</dbReference>
<dbReference type="Gene3D" id="3.30.420.40">
    <property type="match status" value="2"/>
</dbReference>
<organism evidence="1 2">
    <name type="scientific">Ideonella alba</name>
    <dbReference type="NCBI Taxonomy" id="2824118"/>
    <lineage>
        <taxon>Bacteria</taxon>
        <taxon>Pseudomonadati</taxon>
        <taxon>Pseudomonadota</taxon>
        <taxon>Betaproteobacteria</taxon>
        <taxon>Burkholderiales</taxon>
        <taxon>Sphaerotilaceae</taxon>
        <taxon>Ideonella</taxon>
    </lineage>
</organism>